<name>A0AB38N4F0_9GAMM</name>
<sequence length="74" mass="8123">MGPPARAKKVGGARRKGMRGERKAKRERVNRKAGVMGEREQQANATMITRCCPARAGGQPIPLIQCPYRGMTTQ</sequence>
<dbReference type="EMBL" id="QFGG01000015">
    <property type="protein sequence ID" value="TID39910.1"/>
    <property type="molecule type" value="Genomic_DNA"/>
</dbReference>
<reference evidence="2 4" key="1">
    <citation type="submission" date="2018-04" db="EMBL/GenBank/DDBJ databases">
        <title>Whole genome sequence comparison of clinical and drinking water Legionella pneumophila isolates associated with the Flint Water Crisis.</title>
        <authorList>
            <person name="Garner E."/>
            <person name="Brown C."/>
            <person name="Schwake O."/>
            <person name="Coil D."/>
            <person name="Jospin G."/>
            <person name="Eisen J."/>
            <person name="Edwards M."/>
            <person name="Pruden A."/>
        </authorList>
    </citation>
    <scope>NUCLEOTIDE SEQUENCE [LARGE SCALE GENOMIC DNA]</scope>
    <source>
        <strain evidence="2 4">Genessee03</strain>
    </source>
</reference>
<reference evidence="3 5" key="2">
    <citation type="submission" date="2018-04" db="EMBL/GenBank/DDBJ databases">
        <title>Whole genome sequence comparison of clinical and drinking water Legionella pneumophila isolates.</title>
        <authorList>
            <person name="Garner E."/>
        </authorList>
    </citation>
    <scope>NUCLEOTIDE SEQUENCE [LARGE SCALE GENOMIC DNA]</scope>
    <source>
        <strain evidence="3 5">WH02</strain>
    </source>
</reference>
<evidence type="ECO:0000256" key="1">
    <source>
        <dbReference type="SAM" id="MobiDB-lite"/>
    </source>
</evidence>
<dbReference type="EMBL" id="QCXM01000015">
    <property type="protein sequence ID" value="PUT45350.1"/>
    <property type="molecule type" value="Genomic_DNA"/>
</dbReference>
<evidence type="ECO:0000313" key="5">
    <source>
        <dbReference type="Proteomes" id="UP000306421"/>
    </source>
</evidence>
<feature type="region of interest" description="Disordered" evidence="1">
    <location>
        <begin position="1"/>
        <end position="42"/>
    </location>
</feature>
<evidence type="ECO:0000313" key="4">
    <source>
        <dbReference type="Proteomes" id="UP000251035"/>
    </source>
</evidence>
<proteinExistence type="predicted"/>
<dbReference type="Proteomes" id="UP000306421">
    <property type="component" value="Unassembled WGS sequence"/>
</dbReference>
<organism evidence="3 5">
    <name type="scientific">Legionella taurinensis</name>
    <dbReference type="NCBI Taxonomy" id="70611"/>
    <lineage>
        <taxon>Bacteria</taxon>
        <taxon>Pseudomonadati</taxon>
        <taxon>Pseudomonadota</taxon>
        <taxon>Gammaproteobacteria</taxon>
        <taxon>Legionellales</taxon>
        <taxon>Legionellaceae</taxon>
        <taxon>Legionella</taxon>
    </lineage>
</organism>
<gene>
    <name evidence="2" type="ORF">DB745_13010</name>
    <name evidence="3" type="ORF">DIZ81_13660</name>
</gene>
<evidence type="ECO:0000313" key="2">
    <source>
        <dbReference type="EMBL" id="PUT45350.1"/>
    </source>
</evidence>
<keyword evidence="4" id="KW-1185">Reference proteome</keyword>
<dbReference type="AlphaFoldDB" id="A0AB38N4F0"/>
<feature type="compositionally biased region" description="Basic residues" evidence="1">
    <location>
        <begin position="1"/>
        <end position="31"/>
    </location>
</feature>
<dbReference type="Proteomes" id="UP000251035">
    <property type="component" value="Unassembled WGS sequence"/>
</dbReference>
<protein>
    <submittedName>
        <fullName evidence="3">Uncharacterized protein</fullName>
    </submittedName>
</protein>
<comment type="caution">
    <text evidence="3">The sequence shown here is derived from an EMBL/GenBank/DDBJ whole genome shotgun (WGS) entry which is preliminary data.</text>
</comment>
<accession>A0AB38N4F0</accession>
<evidence type="ECO:0000313" key="3">
    <source>
        <dbReference type="EMBL" id="TID39910.1"/>
    </source>
</evidence>